<protein>
    <recommendedName>
        <fullName evidence="10">M18 family aminopeptidase</fullName>
        <ecNumber evidence="10">3.4.11.-</ecNumber>
    </recommendedName>
</protein>
<keyword evidence="12" id="KW-1185">Reference proteome</keyword>
<organism evidence="11 12">
    <name type="scientific">Dubosiella newyorkensis</name>
    <dbReference type="NCBI Taxonomy" id="1862672"/>
    <lineage>
        <taxon>Bacteria</taxon>
        <taxon>Bacillati</taxon>
        <taxon>Bacillota</taxon>
        <taxon>Erysipelotrichia</taxon>
        <taxon>Erysipelotrichales</taxon>
        <taxon>Erysipelotrichaceae</taxon>
        <taxon>Dubosiella</taxon>
    </lineage>
</organism>
<dbReference type="PRINTS" id="PR00932">
    <property type="entry name" value="AMINO1PTASE"/>
</dbReference>
<evidence type="ECO:0000256" key="9">
    <source>
        <dbReference type="RuleBase" id="RU004386"/>
    </source>
</evidence>
<dbReference type="PANTHER" id="PTHR28570">
    <property type="entry name" value="ASPARTYL AMINOPEPTIDASE"/>
    <property type="match status" value="1"/>
</dbReference>
<dbReference type="GO" id="GO:0006508">
    <property type="term" value="P:proteolysis"/>
    <property type="evidence" value="ECO:0007669"/>
    <property type="project" value="UniProtKB-KW"/>
</dbReference>
<reference evidence="11 12" key="1">
    <citation type="submission" date="2016-11" db="EMBL/GenBank/DDBJ databases">
        <title>Description of two novel members of the family Erysipelotrichaceae: Ileibacterium lipovorans gen. nov., sp. nov. and Dubosiella newyorkensis, gen. nov., sp. nov.</title>
        <authorList>
            <person name="Cox L.M."/>
            <person name="Sohn J."/>
            <person name="Tyrrell K.L."/>
            <person name="Citron D.M."/>
            <person name="Lawson P.A."/>
            <person name="Patel N.B."/>
            <person name="Iizumi T."/>
            <person name="Perez-Perez G.I."/>
            <person name="Goldstein E.J."/>
            <person name="Blaser M.J."/>
        </authorList>
    </citation>
    <scope>NUCLEOTIDE SEQUENCE [LARGE SCALE GENOMIC DNA]</scope>
    <source>
        <strain evidence="11 12">NYU-BL-A4</strain>
    </source>
</reference>
<dbReference type="Gene3D" id="3.40.630.10">
    <property type="entry name" value="Zn peptidases"/>
    <property type="match status" value="1"/>
</dbReference>
<name>A0A1U7NNT6_9FIRM</name>
<dbReference type="STRING" id="1862672.BO225_04130"/>
<comment type="caution">
    <text evidence="11">The sequence shown here is derived from an EMBL/GenBank/DDBJ whole genome shotgun (WGS) entry which is preliminary data.</text>
</comment>
<dbReference type="GO" id="GO:0008237">
    <property type="term" value="F:metallopeptidase activity"/>
    <property type="evidence" value="ECO:0007669"/>
    <property type="project" value="UniProtKB-KW"/>
</dbReference>
<proteinExistence type="inferred from homology"/>
<comment type="similarity">
    <text evidence="2 9">Belongs to the peptidase M18 family.</text>
</comment>
<evidence type="ECO:0000256" key="3">
    <source>
        <dbReference type="ARBA" id="ARBA00022438"/>
    </source>
</evidence>
<keyword evidence="6 9" id="KW-0378">Hydrolase</keyword>
<evidence type="ECO:0000256" key="7">
    <source>
        <dbReference type="ARBA" id="ARBA00022833"/>
    </source>
</evidence>
<dbReference type="SUPFAM" id="SSF101821">
    <property type="entry name" value="Aminopeptidase/glucanase lid domain"/>
    <property type="match status" value="1"/>
</dbReference>
<evidence type="ECO:0000256" key="10">
    <source>
        <dbReference type="RuleBase" id="RU004387"/>
    </source>
</evidence>
<dbReference type="Proteomes" id="UP000186705">
    <property type="component" value="Unassembled WGS sequence"/>
</dbReference>
<dbReference type="RefSeq" id="WP_076341016.1">
    <property type="nucleotide sequence ID" value="NZ_CAPDDE010000027.1"/>
</dbReference>
<evidence type="ECO:0000256" key="1">
    <source>
        <dbReference type="ARBA" id="ARBA00001947"/>
    </source>
</evidence>
<dbReference type="NCBIfam" id="NF002600">
    <property type="entry name" value="PRK02256.1"/>
    <property type="match status" value="1"/>
</dbReference>
<dbReference type="SUPFAM" id="SSF53187">
    <property type="entry name" value="Zn-dependent exopeptidases"/>
    <property type="match status" value="1"/>
</dbReference>
<keyword evidence="3 9" id="KW-0031">Aminopeptidase</keyword>
<dbReference type="InterPro" id="IPR023358">
    <property type="entry name" value="Peptidase_M18_dom2"/>
</dbReference>
<keyword evidence="5 9" id="KW-0479">Metal-binding</keyword>
<evidence type="ECO:0000313" key="11">
    <source>
        <dbReference type="EMBL" id="OLU46976.1"/>
    </source>
</evidence>
<keyword evidence="8 9" id="KW-0482">Metalloprotease</keyword>
<dbReference type="EMBL" id="MPKA01000056">
    <property type="protein sequence ID" value="OLU46976.1"/>
    <property type="molecule type" value="Genomic_DNA"/>
</dbReference>
<dbReference type="Gene3D" id="2.30.250.10">
    <property type="entry name" value="Aminopeptidase i, Domain 2"/>
    <property type="match status" value="1"/>
</dbReference>
<keyword evidence="7 9" id="KW-0862">Zinc</keyword>
<dbReference type="FunFam" id="2.30.250.10:FF:000006">
    <property type="entry name" value="Probable M18 family aminopeptidase 1"/>
    <property type="match status" value="1"/>
</dbReference>
<dbReference type="GO" id="GO:0008270">
    <property type="term" value="F:zinc ion binding"/>
    <property type="evidence" value="ECO:0007669"/>
    <property type="project" value="InterPro"/>
</dbReference>
<evidence type="ECO:0000256" key="4">
    <source>
        <dbReference type="ARBA" id="ARBA00022670"/>
    </source>
</evidence>
<dbReference type="EC" id="3.4.11.-" evidence="10"/>
<gene>
    <name evidence="11" type="ORF">BO225_04130</name>
</gene>
<evidence type="ECO:0000313" key="12">
    <source>
        <dbReference type="Proteomes" id="UP000186705"/>
    </source>
</evidence>
<comment type="cofactor">
    <cofactor evidence="1 10">
        <name>Zn(2+)</name>
        <dbReference type="ChEBI" id="CHEBI:29105"/>
    </cofactor>
</comment>
<evidence type="ECO:0000256" key="6">
    <source>
        <dbReference type="ARBA" id="ARBA00022801"/>
    </source>
</evidence>
<dbReference type="OrthoDB" id="89722at2"/>
<keyword evidence="4 9" id="KW-0645">Protease</keyword>
<dbReference type="GeneID" id="78275137"/>
<evidence type="ECO:0000256" key="5">
    <source>
        <dbReference type="ARBA" id="ARBA00022723"/>
    </source>
</evidence>
<dbReference type="GO" id="GO:0005737">
    <property type="term" value="C:cytoplasm"/>
    <property type="evidence" value="ECO:0007669"/>
    <property type="project" value="UniProtKB-ARBA"/>
</dbReference>
<sequence>MSNAWKTYLPQQKQDVMDFNDMYIRFISKGKTERRCVDQIIELAEGLGYRNMNEIIYNKESLKPQDKVYFNMMGKSIVLVHLGEEDLERGMNILGAHIDSPRLDLKQHPLYEQDGLAYFDTHYYGGIKKYQWLTLPLAMYGVVVLKDGTSIDVEIGEHDSDPVFVITDLLPHLASDQMEKSASKFVEGDSLDLIVGSIPEDDQEKEAVKKNVLRILKDSYGIDEEDFVSAELEIVPQGKARTCGLDRSMVLGYGQDDRVCAYTALMAMLEQENLQRTAALLLVDKEEIGSVGATGMHGRFFENFIAEIFEAMGQASDLKVRRALQNSEALSNDVVAAHDPNYASVSSPHENMAQFGHGLCFAKYTGSRGKGGSNDANPEYIAKLRKIFDENDVIWQTSELGKVDQGGGGTIAYILANYGMEVIDSGVPLQSMHSPFELASKADVYEAKKGYSAFLKHNK</sequence>
<evidence type="ECO:0000256" key="8">
    <source>
        <dbReference type="ARBA" id="ARBA00023049"/>
    </source>
</evidence>
<accession>A0A1U7NNT6</accession>
<dbReference type="PANTHER" id="PTHR28570:SF2">
    <property type="entry name" value="M18 FAMILY AMINOPEPTIDASE 1-RELATED"/>
    <property type="match status" value="1"/>
</dbReference>
<dbReference type="GO" id="GO:0004177">
    <property type="term" value="F:aminopeptidase activity"/>
    <property type="evidence" value="ECO:0007669"/>
    <property type="project" value="UniProtKB-KW"/>
</dbReference>
<evidence type="ECO:0000256" key="2">
    <source>
        <dbReference type="ARBA" id="ARBA00008290"/>
    </source>
</evidence>
<dbReference type="AlphaFoldDB" id="A0A1U7NNT6"/>
<dbReference type="Pfam" id="PF02127">
    <property type="entry name" value="Peptidase_M18"/>
    <property type="match status" value="1"/>
</dbReference>
<dbReference type="InterPro" id="IPR001948">
    <property type="entry name" value="Peptidase_M18"/>
</dbReference>